<dbReference type="EMBL" id="RDQH01000337">
    <property type="protein sequence ID" value="RXH83322.1"/>
    <property type="molecule type" value="Genomic_DNA"/>
</dbReference>
<dbReference type="STRING" id="3750.A0A498IMW3"/>
<name>A0A498IMW3_MALDO</name>
<dbReference type="AlphaFoldDB" id="A0A498IMW3"/>
<accession>A0A498IMW3</accession>
<organism evidence="1 2">
    <name type="scientific">Malus domestica</name>
    <name type="common">Apple</name>
    <name type="synonym">Pyrus malus</name>
    <dbReference type="NCBI Taxonomy" id="3750"/>
    <lineage>
        <taxon>Eukaryota</taxon>
        <taxon>Viridiplantae</taxon>
        <taxon>Streptophyta</taxon>
        <taxon>Embryophyta</taxon>
        <taxon>Tracheophyta</taxon>
        <taxon>Spermatophyta</taxon>
        <taxon>Magnoliopsida</taxon>
        <taxon>eudicotyledons</taxon>
        <taxon>Gunneridae</taxon>
        <taxon>Pentapetalae</taxon>
        <taxon>rosids</taxon>
        <taxon>fabids</taxon>
        <taxon>Rosales</taxon>
        <taxon>Rosaceae</taxon>
        <taxon>Amygdaloideae</taxon>
        <taxon>Maleae</taxon>
        <taxon>Malus</taxon>
    </lineage>
</organism>
<evidence type="ECO:0000313" key="1">
    <source>
        <dbReference type="EMBL" id="RXH83322.1"/>
    </source>
</evidence>
<proteinExistence type="predicted"/>
<evidence type="ECO:0000313" key="2">
    <source>
        <dbReference type="Proteomes" id="UP000290289"/>
    </source>
</evidence>
<protein>
    <submittedName>
        <fullName evidence="1">Uncharacterized protein</fullName>
    </submittedName>
</protein>
<keyword evidence="2" id="KW-1185">Reference proteome</keyword>
<gene>
    <name evidence="1" type="ORF">DVH24_005575</name>
</gene>
<reference evidence="1 2" key="1">
    <citation type="submission" date="2018-10" db="EMBL/GenBank/DDBJ databases">
        <title>A high-quality apple genome assembly.</title>
        <authorList>
            <person name="Hu J."/>
        </authorList>
    </citation>
    <scope>NUCLEOTIDE SEQUENCE [LARGE SCALE GENOMIC DNA]</scope>
    <source>
        <strain evidence="2">cv. HFTH1</strain>
        <tissue evidence="1">Young leaf</tissue>
    </source>
</reference>
<sequence>MVLDNDDKPSAVEAYDSYFAQKRGSIGSFWFITSTKGHCCYENLAYGVATDDVDDYVRILETTSIEALERFFFATISIFKSSV</sequence>
<dbReference type="Proteomes" id="UP000290289">
    <property type="component" value="Chromosome 11"/>
</dbReference>
<comment type="caution">
    <text evidence="1">The sequence shown here is derived from an EMBL/GenBank/DDBJ whole genome shotgun (WGS) entry which is preliminary data.</text>
</comment>